<gene>
    <name evidence="3" type="ORF">P7K49_007948</name>
</gene>
<dbReference type="Proteomes" id="UP001266305">
    <property type="component" value="Unassembled WGS sequence"/>
</dbReference>
<dbReference type="PROSITE" id="PS50017">
    <property type="entry name" value="DEATH_DOMAIN"/>
    <property type="match status" value="1"/>
</dbReference>
<keyword evidence="4" id="KW-1185">Reference proteome</keyword>
<dbReference type="InterPro" id="IPR037936">
    <property type="entry name" value="UNC5A-D"/>
</dbReference>
<comment type="caution">
    <text evidence="3">The sequence shown here is derived from an EMBL/GenBank/DDBJ whole genome shotgun (WGS) entry which is preliminary data.</text>
</comment>
<dbReference type="SMART" id="SM00005">
    <property type="entry name" value="DEATH"/>
    <property type="match status" value="1"/>
</dbReference>
<protein>
    <recommendedName>
        <fullName evidence="2">Death domain-containing protein</fullName>
    </recommendedName>
</protein>
<accession>A0ABQ9VWG4</accession>
<evidence type="ECO:0000256" key="1">
    <source>
        <dbReference type="SAM" id="MobiDB-lite"/>
    </source>
</evidence>
<proteinExistence type="predicted"/>
<reference evidence="3 4" key="1">
    <citation type="submission" date="2023-05" db="EMBL/GenBank/DDBJ databases">
        <title>B98-5 Cell Line De Novo Hybrid Assembly: An Optical Mapping Approach.</title>
        <authorList>
            <person name="Kananen K."/>
            <person name="Auerbach J.A."/>
            <person name="Kautto E."/>
            <person name="Blachly J.S."/>
        </authorList>
    </citation>
    <scope>NUCLEOTIDE SEQUENCE [LARGE SCALE GENOMIC DNA]</scope>
    <source>
        <strain evidence="3">B95-8</strain>
        <tissue evidence="3">Cell line</tissue>
    </source>
</reference>
<organism evidence="3 4">
    <name type="scientific">Saguinus oedipus</name>
    <name type="common">Cotton-top tamarin</name>
    <name type="synonym">Oedipomidas oedipus</name>
    <dbReference type="NCBI Taxonomy" id="9490"/>
    <lineage>
        <taxon>Eukaryota</taxon>
        <taxon>Metazoa</taxon>
        <taxon>Chordata</taxon>
        <taxon>Craniata</taxon>
        <taxon>Vertebrata</taxon>
        <taxon>Euteleostomi</taxon>
        <taxon>Mammalia</taxon>
        <taxon>Eutheria</taxon>
        <taxon>Euarchontoglires</taxon>
        <taxon>Primates</taxon>
        <taxon>Haplorrhini</taxon>
        <taxon>Platyrrhini</taxon>
        <taxon>Cebidae</taxon>
        <taxon>Callitrichinae</taxon>
        <taxon>Saguinus</taxon>
    </lineage>
</organism>
<dbReference type="EMBL" id="JASSZA010000004">
    <property type="protein sequence ID" value="KAK2113682.1"/>
    <property type="molecule type" value="Genomic_DNA"/>
</dbReference>
<dbReference type="InterPro" id="IPR000488">
    <property type="entry name" value="Death_dom"/>
</dbReference>
<dbReference type="PANTHER" id="PTHR12582:SF41">
    <property type="entry name" value="UNC5C-LIKE PROTEIN"/>
    <property type="match status" value="1"/>
</dbReference>
<dbReference type="Pfam" id="PF00531">
    <property type="entry name" value="Death"/>
    <property type="match status" value="1"/>
</dbReference>
<dbReference type="PANTHER" id="PTHR12582">
    <property type="entry name" value="NETRIN RECEPTOR UNC5"/>
    <property type="match status" value="1"/>
</dbReference>
<dbReference type="Gene3D" id="1.10.533.10">
    <property type="entry name" value="Death Domain, Fas"/>
    <property type="match status" value="1"/>
</dbReference>
<sequence length="231" mass="25509">MASDAPCLVVMPQFPKSSVGKHKTEGGVLKLGRQRVEGAGWSRVVSSGKVALSDRLRERHEEWSRPHAIGETGCLDGCLGDAGLLHWHPQGDYSVSSMYGRTILGLFVPFFRECPFSCLRLPPELFEQLQMLLEPNSITGNDWRRLASHLGLCGMKIRFLSCQRSPAAAILELFEEQNGSLQELHYLMTVMERLDCASAIQNYLNGTHGGSPGPQRGGAQDNQGLEMDEKL</sequence>
<evidence type="ECO:0000313" key="3">
    <source>
        <dbReference type="EMBL" id="KAK2113682.1"/>
    </source>
</evidence>
<evidence type="ECO:0000313" key="4">
    <source>
        <dbReference type="Proteomes" id="UP001266305"/>
    </source>
</evidence>
<feature type="compositionally biased region" description="Gly residues" evidence="1">
    <location>
        <begin position="207"/>
        <end position="216"/>
    </location>
</feature>
<dbReference type="SUPFAM" id="SSF47986">
    <property type="entry name" value="DEATH domain"/>
    <property type="match status" value="1"/>
</dbReference>
<name>A0ABQ9VWG4_SAGOE</name>
<dbReference type="InterPro" id="IPR011029">
    <property type="entry name" value="DEATH-like_dom_sf"/>
</dbReference>
<feature type="region of interest" description="Disordered" evidence="1">
    <location>
        <begin position="207"/>
        <end position="231"/>
    </location>
</feature>
<feature type="domain" description="Death" evidence="2">
    <location>
        <begin position="128"/>
        <end position="207"/>
    </location>
</feature>
<evidence type="ECO:0000259" key="2">
    <source>
        <dbReference type="PROSITE" id="PS50017"/>
    </source>
</evidence>